<sequence length="133" mass="14857">MPINQPRQRETPNPVDIPADDPLLRLETETRPPTSPGHWRAVRYPEELTITGITVICPACGARRDWLILNRHNEVSLRCRCSHQWTERELTRADFDAMLTQPGTNHPSLSDAILALGYDGTLAGTYLAGEGTI</sequence>
<evidence type="ECO:0000313" key="3">
    <source>
        <dbReference type="Proteomes" id="UP001577267"/>
    </source>
</evidence>
<reference evidence="2 3" key="1">
    <citation type="submission" date="2024-09" db="EMBL/GenBank/DDBJ databases">
        <title>Draft genome sequence of multifaceted antimicrobials producing Streptomyces sp. strain FH1.</title>
        <authorList>
            <person name="Hassan F."/>
            <person name="Ali H."/>
            <person name="Hassan N."/>
            <person name="Nawaz A."/>
        </authorList>
    </citation>
    <scope>NUCLEOTIDE SEQUENCE [LARGE SCALE GENOMIC DNA]</scope>
    <source>
        <strain evidence="2 3">FH1</strain>
    </source>
</reference>
<name>A0ABV4ZGV8_9ACTN</name>
<protein>
    <submittedName>
        <fullName evidence="2">Uncharacterized protein</fullName>
    </submittedName>
</protein>
<dbReference type="Proteomes" id="UP001577267">
    <property type="component" value="Unassembled WGS sequence"/>
</dbReference>
<comment type="caution">
    <text evidence="2">The sequence shown here is derived from an EMBL/GenBank/DDBJ whole genome shotgun (WGS) entry which is preliminary data.</text>
</comment>
<organism evidence="2 3">
    <name type="scientific">Streptomyces carpaticus</name>
    <dbReference type="NCBI Taxonomy" id="285558"/>
    <lineage>
        <taxon>Bacteria</taxon>
        <taxon>Bacillati</taxon>
        <taxon>Actinomycetota</taxon>
        <taxon>Actinomycetes</taxon>
        <taxon>Kitasatosporales</taxon>
        <taxon>Streptomycetaceae</taxon>
        <taxon>Streptomyces</taxon>
    </lineage>
</organism>
<accession>A0ABV4ZGV8</accession>
<dbReference type="RefSeq" id="WP_375061402.1">
    <property type="nucleotide sequence ID" value="NZ_JBHGBT010000002.1"/>
</dbReference>
<keyword evidence="3" id="KW-1185">Reference proteome</keyword>
<dbReference type="EMBL" id="JBHGBT010000002">
    <property type="protein sequence ID" value="MFB4193363.1"/>
    <property type="molecule type" value="Genomic_DNA"/>
</dbReference>
<evidence type="ECO:0000256" key="1">
    <source>
        <dbReference type="SAM" id="MobiDB-lite"/>
    </source>
</evidence>
<gene>
    <name evidence="2" type="ORF">ACE11A_03195</name>
</gene>
<proteinExistence type="predicted"/>
<feature type="region of interest" description="Disordered" evidence="1">
    <location>
        <begin position="1"/>
        <end position="22"/>
    </location>
</feature>
<evidence type="ECO:0000313" key="2">
    <source>
        <dbReference type="EMBL" id="MFB4193363.1"/>
    </source>
</evidence>